<keyword evidence="2" id="KW-1185">Reference proteome</keyword>
<organism evidence="1 2">
    <name type="scientific">Aspergillus ellipticus CBS 707.79</name>
    <dbReference type="NCBI Taxonomy" id="1448320"/>
    <lineage>
        <taxon>Eukaryota</taxon>
        <taxon>Fungi</taxon>
        <taxon>Dikarya</taxon>
        <taxon>Ascomycota</taxon>
        <taxon>Pezizomycotina</taxon>
        <taxon>Eurotiomycetes</taxon>
        <taxon>Eurotiomycetidae</taxon>
        <taxon>Eurotiales</taxon>
        <taxon>Aspergillaceae</taxon>
        <taxon>Aspergillus</taxon>
        <taxon>Aspergillus subgen. Circumdati</taxon>
    </lineage>
</organism>
<name>A0A319DD23_9EURO</name>
<dbReference type="Proteomes" id="UP000247810">
    <property type="component" value="Unassembled WGS sequence"/>
</dbReference>
<proteinExistence type="predicted"/>
<evidence type="ECO:0000313" key="1">
    <source>
        <dbReference type="EMBL" id="PYH88913.1"/>
    </source>
</evidence>
<sequence length="76" mass="7912">MLGAFNPIKHNTPASTPARGIFIRATPVAGPVRICVVDTGSPNVDDTNTVTAAPNSIANPRVGDICVMRLPSVRTT</sequence>
<dbReference type="EMBL" id="KZ826058">
    <property type="protein sequence ID" value="PYH88913.1"/>
    <property type="molecule type" value="Genomic_DNA"/>
</dbReference>
<protein>
    <submittedName>
        <fullName evidence="1">Uncharacterized protein</fullName>
    </submittedName>
</protein>
<dbReference type="VEuPathDB" id="FungiDB:BO71DRAFT_435282"/>
<reference evidence="1 2" key="1">
    <citation type="submission" date="2018-02" db="EMBL/GenBank/DDBJ databases">
        <title>The genomes of Aspergillus section Nigri reveals drivers in fungal speciation.</title>
        <authorList>
            <consortium name="DOE Joint Genome Institute"/>
            <person name="Vesth T.C."/>
            <person name="Nybo J."/>
            <person name="Theobald S."/>
            <person name="Brandl J."/>
            <person name="Frisvad J.C."/>
            <person name="Nielsen K.F."/>
            <person name="Lyhne E.K."/>
            <person name="Kogle M.E."/>
            <person name="Kuo A."/>
            <person name="Riley R."/>
            <person name="Clum A."/>
            <person name="Nolan M."/>
            <person name="Lipzen A."/>
            <person name="Salamov A."/>
            <person name="Henrissat B."/>
            <person name="Wiebenga A."/>
            <person name="De vries R.P."/>
            <person name="Grigoriev I.V."/>
            <person name="Mortensen U.H."/>
            <person name="Andersen M.R."/>
            <person name="Baker S.E."/>
        </authorList>
    </citation>
    <scope>NUCLEOTIDE SEQUENCE [LARGE SCALE GENOMIC DNA]</scope>
    <source>
        <strain evidence="1 2">CBS 707.79</strain>
    </source>
</reference>
<evidence type="ECO:0000313" key="2">
    <source>
        <dbReference type="Proteomes" id="UP000247810"/>
    </source>
</evidence>
<dbReference type="AlphaFoldDB" id="A0A319DD23"/>
<accession>A0A319DD23</accession>
<gene>
    <name evidence="1" type="ORF">BO71DRAFT_435282</name>
</gene>